<dbReference type="PANTHER" id="PTHR22946:SF9">
    <property type="entry name" value="POLYKETIDE TRANSFERASE AF380"/>
    <property type="match status" value="1"/>
</dbReference>
<organism evidence="5 6">
    <name type="scientific">Streptomyces chitinivorans</name>
    <dbReference type="NCBI Taxonomy" id="1257027"/>
    <lineage>
        <taxon>Bacteria</taxon>
        <taxon>Bacillati</taxon>
        <taxon>Actinomycetota</taxon>
        <taxon>Actinomycetes</taxon>
        <taxon>Kitasatosporales</taxon>
        <taxon>Streptomycetaceae</taxon>
        <taxon>Streptomyces</taxon>
    </lineage>
</organism>
<dbReference type="InterPro" id="IPR041127">
    <property type="entry name" value="PET_hydrolase/cutinase-like"/>
</dbReference>
<name>A0ABW7HSS8_9ACTN</name>
<dbReference type="EMBL" id="JBIHMK010000036">
    <property type="protein sequence ID" value="MFH0248909.1"/>
    <property type="molecule type" value="Genomic_DNA"/>
</dbReference>
<feature type="compositionally biased region" description="Basic and acidic residues" evidence="3">
    <location>
        <begin position="63"/>
        <end position="75"/>
    </location>
</feature>
<evidence type="ECO:0000256" key="2">
    <source>
        <dbReference type="ARBA" id="ARBA00022801"/>
    </source>
</evidence>
<evidence type="ECO:0000313" key="6">
    <source>
        <dbReference type="Proteomes" id="UP001607069"/>
    </source>
</evidence>
<proteinExistence type="inferred from homology"/>
<dbReference type="InterPro" id="IPR050261">
    <property type="entry name" value="FrsA_esterase"/>
</dbReference>
<feature type="domain" description="PET hydrolase/cutinase-like" evidence="4">
    <location>
        <begin position="59"/>
        <end position="318"/>
    </location>
</feature>
<protein>
    <submittedName>
        <fullName evidence="5">Alpha/beta hydrolase</fullName>
    </submittedName>
</protein>
<dbReference type="RefSeq" id="WP_308312277.1">
    <property type="nucleotide sequence ID" value="NZ_BAABEN010000027.1"/>
</dbReference>
<evidence type="ECO:0000256" key="3">
    <source>
        <dbReference type="SAM" id="MobiDB-lite"/>
    </source>
</evidence>
<dbReference type="SUPFAM" id="SSF53474">
    <property type="entry name" value="alpha/beta-Hydrolases"/>
    <property type="match status" value="1"/>
</dbReference>
<dbReference type="Gene3D" id="3.40.50.1820">
    <property type="entry name" value="alpha/beta hydrolase"/>
    <property type="match status" value="1"/>
</dbReference>
<dbReference type="GO" id="GO:0016787">
    <property type="term" value="F:hydrolase activity"/>
    <property type="evidence" value="ECO:0007669"/>
    <property type="project" value="UniProtKB-KW"/>
</dbReference>
<dbReference type="PANTHER" id="PTHR22946">
    <property type="entry name" value="DIENELACTONE HYDROLASE DOMAIN-CONTAINING PROTEIN-RELATED"/>
    <property type="match status" value="1"/>
</dbReference>
<comment type="caution">
    <text evidence="5">The sequence shown here is derived from an EMBL/GenBank/DDBJ whole genome shotgun (WGS) entry which is preliminary data.</text>
</comment>
<keyword evidence="2 5" id="KW-0378">Hydrolase</keyword>
<feature type="compositionally biased region" description="Polar residues" evidence="3">
    <location>
        <begin position="1"/>
        <end position="11"/>
    </location>
</feature>
<reference evidence="5 6" key="1">
    <citation type="submission" date="2024-10" db="EMBL/GenBank/DDBJ databases">
        <authorList>
            <person name="Cho J.-C."/>
        </authorList>
    </citation>
    <scope>NUCLEOTIDE SEQUENCE [LARGE SCALE GENOMIC DNA]</scope>
    <source>
        <strain evidence="5 6">KCTC29696</strain>
    </source>
</reference>
<sequence>MEPQQHDTTPGTAAGNRRTPHRLTKLGVALAMVLGGVGVALPTAQAAQDAGAAPAAVQTAENPYERGPDPTERSIEAVRGPYSVSEDRVSSLAVTGFGGGTIYYPTDTSDGTFGAVAISPGYTASQSSMSWYGPRLASQGFVVFTIDTNSRYDQPGSRGDQLLAALDYLTQRSSVRGRIDSSRLAVMGHSMGGGGSLEAAKDRPSLKAAIPLTPWNLDKTWREITVPTFIVGADGDSIASVRSHAEPFYESLPSSTDRAYMELNNATHFTPNTSNTEIAKYSISWLKRFVDNDTRYEQFLCPLPRPSLAIEEFRGNCPH</sequence>
<feature type="region of interest" description="Disordered" evidence="3">
    <location>
        <begin position="52"/>
        <end position="75"/>
    </location>
</feature>
<evidence type="ECO:0000313" key="5">
    <source>
        <dbReference type="EMBL" id="MFH0248909.1"/>
    </source>
</evidence>
<feature type="region of interest" description="Disordered" evidence="3">
    <location>
        <begin position="1"/>
        <end position="20"/>
    </location>
</feature>
<keyword evidence="6" id="KW-1185">Reference proteome</keyword>
<evidence type="ECO:0000259" key="4">
    <source>
        <dbReference type="Pfam" id="PF12740"/>
    </source>
</evidence>
<dbReference type="Proteomes" id="UP001607069">
    <property type="component" value="Unassembled WGS sequence"/>
</dbReference>
<evidence type="ECO:0000256" key="1">
    <source>
        <dbReference type="ARBA" id="ARBA00008645"/>
    </source>
</evidence>
<gene>
    <name evidence="5" type="ORF">ACG5V6_11855</name>
</gene>
<dbReference type="InterPro" id="IPR029058">
    <property type="entry name" value="AB_hydrolase_fold"/>
</dbReference>
<dbReference type="Pfam" id="PF12740">
    <property type="entry name" value="PETase"/>
    <property type="match status" value="1"/>
</dbReference>
<accession>A0ABW7HSS8</accession>
<comment type="similarity">
    <text evidence="1">Belongs to the AB hydrolase superfamily.</text>
</comment>